<feature type="non-terminal residue" evidence="2">
    <location>
        <position position="1"/>
    </location>
</feature>
<evidence type="ECO:0000256" key="1">
    <source>
        <dbReference type="SAM" id="MobiDB-lite"/>
    </source>
</evidence>
<reference evidence="2" key="1">
    <citation type="submission" date="2020-02" db="EMBL/GenBank/DDBJ databases">
        <authorList>
            <person name="Meier V. D."/>
        </authorList>
    </citation>
    <scope>NUCLEOTIDE SEQUENCE</scope>
    <source>
        <strain evidence="2">AVDCRST_MAG04</strain>
    </source>
</reference>
<organism evidence="2">
    <name type="scientific">uncultured Acetobacteraceae bacterium</name>
    <dbReference type="NCBI Taxonomy" id="169975"/>
    <lineage>
        <taxon>Bacteria</taxon>
        <taxon>Pseudomonadati</taxon>
        <taxon>Pseudomonadota</taxon>
        <taxon>Alphaproteobacteria</taxon>
        <taxon>Acetobacterales</taxon>
        <taxon>Acetobacteraceae</taxon>
        <taxon>environmental samples</taxon>
    </lineage>
</organism>
<feature type="compositionally biased region" description="Pro residues" evidence="1">
    <location>
        <begin position="84"/>
        <end position="95"/>
    </location>
</feature>
<protein>
    <submittedName>
        <fullName evidence="2">High-affinity branched-chain amino acid transport system permease protein LivH</fullName>
    </submittedName>
</protein>
<dbReference type="EMBL" id="CADCTL010000117">
    <property type="protein sequence ID" value="CAA9242628.1"/>
    <property type="molecule type" value="Genomic_DNA"/>
</dbReference>
<proteinExistence type="predicted"/>
<dbReference type="AlphaFoldDB" id="A0A6J4I5L5"/>
<gene>
    <name evidence="2" type="ORF">AVDCRST_MAG04-1700</name>
</gene>
<name>A0A6J4I5L5_9PROT</name>
<feature type="compositionally biased region" description="Basic residues" evidence="1">
    <location>
        <begin position="229"/>
        <end position="240"/>
    </location>
</feature>
<sequence length="307" mass="32065">ERATPARPKPERAAIRRAAVLGGGWLDAGVRGDGLHQPRARRAVHAGRLSRRDLRRLGGRVLVGLAARAADDARHRPRPGVVGVPPPLRPRPPEPGAGDLRRDPSLEPGRAGDLGHSAVADAAAGGALGRHRADARPSVPGLPLGDPGRRRPPRRAAVVPGGTHADGRAGARRRLQRADGGGAGRGHPAAVHRGLRVRRHARGLRGRDGGADPFGRARHGRQPADPGFRRHRDRRDRQRARRLDVGAAGRADRNAGQVPHAGPDAPLPRPVGGAAGRGGARLHARLHRDGGDPGGEAAGSVPGARRV</sequence>
<feature type="region of interest" description="Disordered" evidence="1">
    <location>
        <begin position="71"/>
        <end position="307"/>
    </location>
</feature>
<feature type="compositionally biased region" description="Basic residues" evidence="1">
    <location>
        <begin position="193"/>
        <end position="204"/>
    </location>
</feature>
<feature type="non-terminal residue" evidence="2">
    <location>
        <position position="307"/>
    </location>
</feature>
<evidence type="ECO:0000313" key="2">
    <source>
        <dbReference type="EMBL" id="CAA9242628.1"/>
    </source>
</evidence>
<accession>A0A6J4I5L5</accession>
<feature type="compositionally biased region" description="Low complexity" evidence="1">
    <location>
        <begin position="114"/>
        <end position="125"/>
    </location>
</feature>